<dbReference type="EMBL" id="CM023483">
    <property type="protein sequence ID" value="KAH6935325.1"/>
    <property type="molecule type" value="Genomic_DNA"/>
</dbReference>
<accession>A0ACB7SL10</accession>
<keyword evidence="2" id="KW-1185">Reference proteome</keyword>
<comment type="caution">
    <text evidence="1">The sequence shown here is derived from an EMBL/GenBank/DDBJ whole genome shotgun (WGS) entry which is preliminary data.</text>
</comment>
<reference evidence="1" key="1">
    <citation type="submission" date="2020-05" db="EMBL/GenBank/DDBJ databases">
        <title>Large-scale comparative analyses of tick genomes elucidate their genetic diversity and vector capacities.</title>
        <authorList>
            <person name="Jia N."/>
            <person name="Wang J."/>
            <person name="Shi W."/>
            <person name="Du L."/>
            <person name="Sun Y."/>
            <person name="Zhan W."/>
            <person name="Jiang J."/>
            <person name="Wang Q."/>
            <person name="Zhang B."/>
            <person name="Ji P."/>
            <person name="Sakyi L.B."/>
            <person name="Cui X."/>
            <person name="Yuan T."/>
            <person name="Jiang B."/>
            <person name="Yang W."/>
            <person name="Lam T.T.-Y."/>
            <person name="Chang Q."/>
            <person name="Ding S."/>
            <person name="Wang X."/>
            <person name="Zhu J."/>
            <person name="Ruan X."/>
            <person name="Zhao L."/>
            <person name="Wei J."/>
            <person name="Que T."/>
            <person name="Du C."/>
            <person name="Cheng J."/>
            <person name="Dai P."/>
            <person name="Han X."/>
            <person name="Huang E."/>
            <person name="Gao Y."/>
            <person name="Liu J."/>
            <person name="Shao H."/>
            <person name="Ye R."/>
            <person name="Li L."/>
            <person name="Wei W."/>
            <person name="Wang X."/>
            <person name="Wang C."/>
            <person name="Yang T."/>
            <person name="Huo Q."/>
            <person name="Li W."/>
            <person name="Guo W."/>
            <person name="Chen H."/>
            <person name="Zhou L."/>
            <person name="Ni X."/>
            <person name="Tian J."/>
            <person name="Zhou Y."/>
            <person name="Sheng Y."/>
            <person name="Liu T."/>
            <person name="Pan Y."/>
            <person name="Xia L."/>
            <person name="Li J."/>
            <person name="Zhao F."/>
            <person name="Cao W."/>
        </authorList>
    </citation>
    <scope>NUCLEOTIDE SEQUENCE</scope>
    <source>
        <strain evidence="1">Hyas-2018</strain>
    </source>
</reference>
<dbReference type="Proteomes" id="UP000821845">
    <property type="component" value="Chromosome 3"/>
</dbReference>
<evidence type="ECO:0000313" key="2">
    <source>
        <dbReference type="Proteomes" id="UP000821845"/>
    </source>
</evidence>
<evidence type="ECO:0000313" key="1">
    <source>
        <dbReference type="EMBL" id="KAH6935325.1"/>
    </source>
</evidence>
<sequence>MQGSTLAQKLGGANHTAATERYLAQLHGEASRLLVSADKASAAPRMDDVLEMDRRLDFLLSKVSTKLRFPVTVLGSLSDRLSTHDWIRLLNEHLSPHDRLGYQDYVVVDSYDALRDAVRFFFGEFEGLYEVAYYICLHVLVEALRLDYQRRQQQGLAASRSTGESVVRTCLQEALPETWSLLLSAVLASENNDERAAHRVVEPLLRSARHTAMAWMGDAIRNRARKIVATVSVAAYHPLTGAPLDQSTTEMARFEDNAPTSQFPGMFWSLRTSRRAESLQNPPSESEVAATRHFLGDRVVYDASLNMLLLPAAVLLRPVLYPEDVPVEMVMSTLGPLLAYELYRALFPPPNDTDLWTSKTRNAIDRFEQCLRSLWMRKMSETTPLSSEASGIRGVGLPGTYEAGELLFWAQGARMAFAGLRVALSGFQRATNWASYWRRAQKSFFRRFCLLRCSAKKPTSRLRCLLPLANMVEFAEAFQCPTVAPKGTGGSYCELQ</sequence>
<proteinExistence type="predicted"/>
<gene>
    <name evidence="1" type="ORF">HPB50_005077</name>
</gene>
<organism evidence="1 2">
    <name type="scientific">Hyalomma asiaticum</name>
    <name type="common">Tick</name>
    <dbReference type="NCBI Taxonomy" id="266040"/>
    <lineage>
        <taxon>Eukaryota</taxon>
        <taxon>Metazoa</taxon>
        <taxon>Ecdysozoa</taxon>
        <taxon>Arthropoda</taxon>
        <taxon>Chelicerata</taxon>
        <taxon>Arachnida</taxon>
        <taxon>Acari</taxon>
        <taxon>Parasitiformes</taxon>
        <taxon>Ixodida</taxon>
        <taxon>Ixodoidea</taxon>
        <taxon>Ixodidae</taxon>
        <taxon>Hyalomminae</taxon>
        <taxon>Hyalomma</taxon>
    </lineage>
</organism>
<name>A0ACB7SL10_HYAAI</name>
<protein>
    <submittedName>
        <fullName evidence="1">Uncharacterized protein</fullName>
    </submittedName>
</protein>